<protein>
    <submittedName>
        <fullName evidence="2">Uncharacterized protein</fullName>
    </submittedName>
</protein>
<proteinExistence type="predicted"/>
<evidence type="ECO:0000313" key="2">
    <source>
        <dbReference type="EMBL" id="EWM22919.1"/>
    </source>
</evidence>
<comment type="caution">
    <text evidence="2">The sequence shown here is derived from an EMBL/GenBank/DDBJ whole genome shotgun (WGS) entry which is preliminary data.</text>
</comment>
<dbReference type="AlphaFoldDB" id="W7TQE0"/>
<organism evidence="2 3">
    <name type="scientific">Nannochloropsis gaditana</name>
    <dbReference type="NCBI Taxonomy" id="72520"/>
    <lineage>
        <taxon>Eukaryota</taxon>
        <taxon>Sar</taxon>
        <taxon>Stramenopiles</taxon>
        <taxon>Ochrophyta</taxon>
        <taxon>Eustigmatophyceae</taxon>
        <taxon>Eustigmatales</taxon>
        <taxon>Monodopsidaceae</taxon>
        <taxon>Nannochloropsis</taxon>
    </lineage>
</organism>
<evidence type="ECO:0000256" key="1">
    <source>
        <dbReference type="SAM" id="MobiDB-lite"/>
    </source>
</evidence>
<sequence length="157" mass="16777">PPVRSNFENARSYWGDWMPTFPYYLDELSTVKFAANVPYPKGHPRVSLKKYSVCPHDVEVVSTEEVPTEDAVAANTPDLPLPPPLPLEGGPAVDVPAEGEDGGEAPEEDAGEVPEEDVEEGEVEGGVEGGEDGEEGEVPEEGLPMPVEAAARRLRAA</sequence>
<feature type="compositionally biased region" description="Acidic residues" evidence="1">
    <location>
        <begin position="97"/>
        <end position="140"/>
    </location>
</feature>
<feature type="non-terminal residue" evidence="2">
    <location>
        <position position="1"/>
    </location>
</feature>
<keyword evidence="3" id="KW-1185">Reference proteome</keyword>
<name>W7TQE0_9STRA</name>
<dbReference type="EMBL" id="AZIL01002003">
    <property type="protein sequence ID" value="EWM22919.1"/>
    <property type="molecule type" value="Genomic_DNA"/>
</dbReference>
<reference evidence="2 3" key="1">
    <citation type="journal article" date="2014" name="Mol. Plant">
        <title>Chromosome Scale Genome Assembly and Transcriptome Profiling of Nannochloropsis gaditana in Nitrogen Depletion.</title>
        <authorList>
            <person name="Corteggiani Carpinelli E."/>
            <person name="Telatin A."/>
            <person name="Vitulo N."/>
            <person name="Forcato C."/>
            <person name="D'Angelo M."/>
            <person name="Schiavon R."/>
            <person name="Vezzi A."/>
            <person name="Giacometti G.M."/>
            <person name="Morosinotto T."/>
            <person name="Valle G."/>
        </authorList>
    </citation>
    <scope>NUCLEOTIDE SEQUENCE [LARGE SCALE GENOMIC DNA]</scope>
    <source>
        <strain evidence="2 3">B-31</strain>
    </source>
</reference>
<dbReference type="Proteomes" id="UP000019335">
    <property type="component" value="Chromosome 19"/>
</dbReference>
<accession>W7TQE0</accession>
<gene>
    <name evidence="2" type="ORF">Naga_101679g2</name>
</gene>
<evidence type="ECO:0000313" key="3">
    <source>
        <dbReference type="Proteomes" id="UP000019335"/>
    </source>
</evidence>
<feature type="region of interest" description="Disordered" evidence="1">
    <location>
        <begin position="64"/>
        <end position="157"/>
    </location>
</feature>